<evidence type="ECO:0000313" key="4">
    <source>
        <dbReference type="EMBL" id="GHC77252.1"/>
    </source>
</evidence>
<dbReference type="PANTHER" id="PTHR11773:SF1">
    <property type="entry name" value="GLYCINE DEHYDROGENASE (DECARBOXYLATING), MITOCHONDRIAL"/>
    <property type="match status" value="1"/>
</dbReference>
<dbReference type="Gene3D" id="3.40.640.10">
    <property type="entry name" value="Type I PLP-dependent aspartate aminotransferase-like (Major domain)"/>
    <property type="match status" value="1"/>
</dbReference>
<dbReference type="Pfam" id="PF00266">
    <property type="entry name" value="Aminotran_5"/>
    <property type="match status" value="1"/>
</dbReference>
<proteinExistence type="predicted"/>
<feature type="domain" description="Aminotransferase class V" evidence="3">
    <location>
        <begin position="159"/>
        <end position="290"/>
    </location>
</feature>
<dbReference type="SUPFAM" id="SSF53383">
    <property type="entry name" value="PLP-dependent transferases"/>
    <property type="match status" value="1"/>
</dbReference>
<evidence type="ECO:0000256" key="1">
    <source>
        <dbReference type="ARBA" id="ARBA00003788"/>
    </source>
</evidence>
<organism evidence="4 5">
    <name type="scientific">Pseudorhodoferax aquiterrae</name>
    <dbReference type="NCBI Taxonomy" id="747304"/>
    <lineage>
        <taxon>Bacteria</taxon>
        <taxon>Pseudomonadati</taxon>
        <taxon>Pseudomonadota</taxon>
        <taxon>Betaproteobacteria</taxon>
        <taxon>Burkholderiales</taxon>
        <taxon>Comamonadaceae</taxon>
    </lineage>
</organism>
<dbReference type="InterPro" id="IPR015421">
    <property type="entry name" value="PyrdxlP-dep_Trfase_major"/>
</dbReference>
<dbReference type="InterPro" id="IPR015424">
    <property type="entry name" value="PyrdxlP-dep_Trfase"/>
</dbReference>
<name>A0ABQ3FZY8_9BURK</name>
<dbReference type="NCBIfam" id="NF003346">
    <property type="entry name" value="PRK04366.1"/>
    <property type="match status" value="1"/>
</dbReference>
<dbReference type="PANTHER" id="PTHR11773">
    <property type="entry name" value="GLYCINE DEHYDROGENASE, DECARBOXYLATING"/>
    <property type="match status" value="1"/>
</dbReference>
<keyword evidence="5" id="KW-1185">Reference proteome</keyword>
<reference evidence="5" key="1">
    <citation type="journal article" date="2019" name="Int. J. Syst. Evol. Microbiol.">
        <title>The Global Catalogue of Microorganisms (GCM) 10K type strain sequencing project: providing services to taxonomists for standard genome sequencing and annotation.</title>
        <authorList>
            <consortium name="The Broad Institute Genomics Platform"/>
            <consortium name="The Broad Institute Genome Sequencing Center for Infectious Disease"/>
            <person name="Wu L."/>
            <person name="Ma J."/>
        </authorList>
    </citation>
    <scope>NUCLEOTIDE SEQUENCE [LARGE SCALE GENOMIC DNA]</scope>
    <source>
        <strain evidence="5">KCTC 23314</strain>
    </source>
</reference>
<dbReference type="InterPro" id="IPR000192">
    <property type="entry name" value="Aminotrans_V_dom"/>
</dbReference>
<dbReference type="RefSeq" id="WP_189686495.1">
    <property type="nucleotide sequence ID" value="NZ_BMYK01000004.1"/>
</dbReference>
<dbReference type="EMBL" id="BMYK01000004">
    <property type="protein sequence ID" value="GHC77252.1"/>
    <property type="molecule type" value="Genomic_DNA"/>
</dbReference>
<sequence length="531" mass="59020">MNKPLPNYHAPVWNEPVILEMGHPGRRGVLLPALEQRVQDAVGPAAGLVPPSARRARGPALPEMSEPEVLYHYLRLSQQTLGMMNISLFGTCTMKYNPQINEAMAWRPEITHLHPYQDESTLQGALEIVHSLDLILRELSGMDQFVFQAGGGADAAYTSCAVTRAYHAARGELAQRDEIITTIQTHPSSAATAAAAGFKVITLMIEDDGYPSLEALRAAVSPRTAALMINNPDDMGVYNPEIREWTRTVHEAGGLCFYDHANFNGVMTKVRARELGFDACMFMLHKTFGAPKSGVGGPAVGAYGCSEVLAPFLPKPVVRRDGERYTLDYDRPRSCGKIREFWGNLPVILKAYAWCRSMGAQGMAEASDLSVLANNYMERRLLEIRGVTRSHPDAKSPRLEMTRYSLQQLKEETGVEVHDVQHRMSDFGIDPMWTSHHPWLIPEPFTPEAGEMYGKEALDTWIDVLAHISHEAYTTPEIVKTAPHRQAIHRLANAHIDSPERWAMTWRAWQKKRANPPAAHTSADNTNATAS</sequence>
<comment type="caution">
    <text evidence="4">The sequence shown here is derived from an EMBL/GenBank/DDBJ whole genome shotgun (WGS) entry which is preliminary data.</text>
</comment>
<gene>
    <name evidence="4" type="ORF">GCM10007320_16640</name>
</gene>
<dbReference type="InterPro" id="IPR020581">
    <property type="entry name" value="GDC_P"/>
</dbReference>
<protein>
    <submittedName>
        <fullName evidence="4">Glycine dehydrogenase</fullName>
    </submittedName>
</protein>
<dbReference type="Gene3D" id="6.20.440.10">
    <property type="match status" value="1"/>
</dbReference>
<comment type="function">
    <text evidence="1">The glycine cleavage system catalyzes the degradation of glycine. The P protein binds the alpha-amino group of glycine through its pyridoxal phosphate cofactor; CO(2) is released and the remaining methylamine moiety is then transferred to the lipoamide cofactor of the H protein.</text>
</comment>
<dbReference type="Proteomes" id="UP000626210">
    <property type="component" value="Unassembled WGS sequence"/>
</dbReference>
<evidence type="ECO:0000259" key="3">
    <source>
        <dbReference type="Pfam" id="PF00266"/>
    </source>
</evidence>
<keyword evidence="2" id="KW-0663">Pyridoxal phosphate</keyword>
<evidence type="ECO:0000256" key="2">
    <source>
        <dbReference type="ARBA" id="ARBA00022898"/>
    </source>
</evidence>
<accession>A0ABQ3FZY8</accession>
<evidence type="ECO:0000313" key="5">
    <source>
        <dbReference type="Proteomes" id="UP000626210"/>
    </source>
</evidence>